<dbReference type="EMBL" id="PGOL01000990">
    <property type="protein sequence ID" value="PKI62013.1"/>
    <property type="molecule type" value="Genomic_DNA"/>
</dbReference>
<keyword evidence="2" id="KW-1185">Reference proteome</keyword>
<evidence type="ECO:0000313" key="2">
    <source>
        <dbReference type="Proteomes" id="UP000233551"/>
    </source>
</evidence>
<proteinExistence type="predicted"/>
<protein>
    <submittedName>
        <fullName evidence="1">Uncharacterized protein</fullName>
    </submittedName>
</protein>
<reference evidence="1 2" key="1">
    <citation type="submission" date="2017-11" db="EMBL/GenBank/DDBJ databases">
        <title>De-novo sequencing of pomegranate (Punica granatum L.) genome.</title>
        <authorList>
            <person name="Akparov Z."/>
            <person name="Amiraslanov A."/>
            <person name="Hajiyeva S."/>
            <person name="Abbasov M."/>
            <person name="Kaur K."/>
            <person name="Hamwieh A."/>
            <person name="Solovyev V."/>
            <person name="Salamov A."/>
            <person name="Braich B."/>
            <person name="Kosarev P."/>
            <person name="Mahmoud A."/>
            <person name="Hajiyev E."/>
            <person name="Babayeva S."/>
            <person name="Izzatullayeva V."/>
            <person name="Mammadov A."/>
            <person name="Mammadov A."/>
            <person name="Sharifova S."/>
            <person name="Ojaghi J."/>
            <person name="Eynullazada K."/>
            <person name="Bayramov B."/>
            <person name="Abdulazimova A."/>
            <person name="Shahmuradov I."/>
        </authorList>
    </citation>
    <scope>NUCLEOTIDE SEQUENCE [LARGE SCALE GENOMIC DNA]</scope>
    <source>
        <strain evidence="2">cv. AG2017</strain>
        <tissue evidence="1">Leaf</tissue>
    </source>
</reference>
<dbReference type="Proteomes" id="UP000233551">
    <property type="component" value="Unassembled WGS sequence"/>
</dbReference>
<sequence>MGGGGKLLELGADDLECLNYEDLNEPNIVMRRVDEHSGDSEPRESVLALFGRSEWSLVSLDPRLLFVHLNICFGDHFAPWGIVGSSPSVEDRCTGKT</sequence>
<name>A0A2I0K1Q0_PUNGR</name>
<comment type="caution">
    <text evidence="1">The sequence shown here is derived from an EMBL/GenBank/DDBJ whole genome shotgun (WGS) entry which is preliminary data.</text>
</comment>
<dbReference type="AlphaFoldDB" id="A0A2I0K1Q0"/>
<accession>A0A2I0K1Q0</accession>
<organism evidence="1 2">
    <name type="scientific">Punica granatum</name>
    <name type="common">Pomegranate</name>
    <dbReference type="NCBI Taxonomy" id="22663"/>
    <lineage>
        <taxon>Eukaryota</taxon>
        <taxon>Viridiplantae</taxon>
        <taxon>Streptophyta</taxon>
        <taxon>Embryophyta</taxon>
        <taxon>Tracheophyta</taxon>
        <taxon>Spermatophyta</taxon>
        <taxon>Magnoliopsida</taxon>
        <taxon>eudicotyledons</taxon>
        <taxon>Gunneridae</taxon>
        <taxon>Pentapetalae</taxon>
        <taxon>rosids</taxon>
        <taxon>malvids</taxon>
        <taxon>Myrtales</taxon>
        <taxon>Lythraceae</taxon>
        <taxon>Punica</taxon>
    </lineage>
</organism>
<gene>
    <name evidence="1" type="ORF">CRG98_017599</name>
</gene>
<evidence type="ECO:0000313" key="1">
    <source>
        <dbReference type="EMBL" id="PKI62013.1"/>
    </source>
</evidence>